<feature type="non-terminal residue" evidence="1">
    <location>
        <position position="1"/>
    </location>
</feature>
<protein>
    <submittedName>
        <fullName evidence="1">Uncharacterized protein</fullName>
    </submittedName>
</protein>
<organism evidence="1 2">
    <name type="scientific">Rotaria sordida</name>
    <dbReference type="NCBI Taxonomy" id="392033"/>
    <lineage>
        <taxon>Eukaryota</taxon>
        <taxon>Metazoa</taxon>
        <taxon>Spiralia</taxon>
        <taxon>Gnathifera</taxon>
        <taxon>Rotifera</taxon>
        <taxon>Eurotatoria</taxon>
        <taxon>Bdelloidea</taxon>
        <taxon>Philodinida</taxon>
        <taxon>Philodinidae</taxon>
        <taxon>Rotaria</taxon>
    </lineage>
</organism>
<dbReference type="AlphaFoldDB" id="A0A820KE20"/>
<gene>
    <name evidence="1" type="ORF">OTI717_LOCUS43187</name>
</gene>
<sequence length="57" mass="6349">QNESLLQQIKENSSMYNKSLFRSEPISPTSSIQVLLKSSSRQNDYNSSSSGDCCLFA</sequence>
<evidence type="ECO:0000313" key="1">
    <source>
        <dbReference type="EMBL" id="CAF4338939.1"/>
    </source>
</evidence>
<name>A0A820KE20_9BILA</name>
<comment type="caution">
    <text evidence="1">The sequence shown here is derived from an EMBL/GenBank/DDBJ whole genome shotgun (WGS) entry which is preliminary data.</text>
</comment>
<proteinExistence type="predicted"/>
<dbReference type="EMBL" id="CAJOAX010059689">
    <property type="protein sequence ID" value="CAF4338939.1"/>
    <property type="molecule type" value="Genomic_DNA"/>
</dbReference>
<reference evidence="1" key="1">
    <citation type="submission" date="2021-02" db="EMBL/GenBank/DDBJ databases">
        <authorList>
            <person name="Nowell W R."/>
        </authorList>
    </citation>
    <scope>NUCLEOTIDE SEQUENCE</scope>
</reference>
<accession>A0A820KE20</accession>
<evidence type="ECO:0000313" key="2">
    <source>
        <dbReference type="Proteomes" id="UP000663823"/>
    </source>
</evidence>
<dbReference type="Proteomes" id="UP000663823">
    <property type="component" value="Unassembled WGS sequence"/>
</dbReference>